<dbReference type="Proteomes" id="UP000219338">
    <property type="component" value="Unassembled WGS sequence"/>
</dbReference>
<protein>
    <recommendedName>
        <fullName evidence="1">AB hydrolase-1 domain-containing protein</fullName>
    </recommendedName>
</protein>
<organism evidence="2 3">
    <name type="scientific">Armillaria ostoyae</name>
    <name type="common">Armillaria root rot fungus</name>
    <dbReference type="NCBI Taxonomy" id="47428"/>
    <lineage>
        <taxon>Eukaryota</taxon>
        <taxon>Fungi</taxon>
        <taxon>Dikarya</taxon>
        <taxon>Basidiomycota</taxon>
        <taxon>Agaricomycotina</taxon>
        <taxon>Agaricomycetes</taxon>
        <taxon>Agaricomycetidae</taxon>
        <taxon>Agaricales</taxon>
        <taxon>Marasmiineae</taxon>
        <taxon>Physalacriaceae</taxon>
        <taxon>Armillaria</taxon>
    </lineage>
</organism>
<dbReference type="InterPro" id="IPR000073">
    <property type="entry name" value="AB_hydrolase_1"/>
</dbReference>
<sequence>MVTSCTYALSNNVNIFFTDSGAPPGSCDYTTLVILHGSAFTGDTFEKFHALAHKSNLRTVIWNRRDYPGSTRYSDDELQELRNGEKTFLDRLATEMGEFLLQFIEKEDVPKISPDRRLGGFAILGWSMGTTTAMALLADADLLSRAEYNVLQSYVKDLILYDPPFVSLGIEVPDDANPYDPWVDPEYKTAEELYGNFRQWVTGYYDHPSCPTIYNMDFRKRSDQRSCTSWTPEQWAKYYDEGAAVRSELNMYTPPMSPKIKELADSVLFNESVVQSFFPQVPVTYMAATRSTWHCIWSILETKRIYQWHSNEGHKIRHIRFLTIEGGNHFVHYDNPESLITSILAGIRA</sequence>
<feature type="domain" description="AB hydrolase-1" evidence="1">
    <location>
        <begin position="32"/>
        <end position="337"/>
    </location>
</feature>
<dbReference type="SUPFAM" id="SSF53474">
    <property type="entry name" value="alpha/beta-Hydrolases"/>
    <property type="match status" value="1"/>
</dbReference>
<proteinExistence type="predicted"/>
<keyword evidence="3" id="KW-1185">Reference proteome</keyword>
<dbReference type="OMA" id="IRHIRFL"/>
<dbReference type="Gene3D" id="3.40.50.1820">
    <property type="entry name" value="alpha/beta hydrolase"/>
    <property type="match status" value="1"/>
</dbReference>
<dbReference type="OrthoDB" id="5311491at2759"/>
<dbReference type="AlphaFoldDB" id="A0A284RI96"/>
<gene>
    <name evidence="2" type="ORF">ARMOST_11842</name>
</gene>
<accession>A0A284RI96</accession>
<dbReference type="EMBL" id="FUEG01000009">
    <property type="protein sequence ID" value="SJL08478.1"/>
    <property type="molecule type" value="Genomic_DNA"/>
</dbReference>
<dbReference type="Pfam" id="PF12697">
    <property type="entry name" value="Abhydrolase_6"/>
    <property type="match status" value="1"/>
</dbReference>
<dbReference type="InterPro" id="IPR029058">
    <property type="entry name" value="AB_hydrolase_fold"/>
</dbReference>
<reference evidence="3" key="1">
    <citation type="journal article" date="2017" name="Nat. Ecol. Evol.">
        <title>Genome expansion and lineage-specific genetic innovations in the forest pathogenic fungi Armillaria.</title>
        <authorList>
            <person name="Sipos G."/>
            <person name="Prasanna A.N."/>
            <person name="Walter M.C."/>
            <person name="O'Connor E."/>
            <person name="Balint B."/>
            <person name="Krizsan K."/>
            <person name="Kiss B."/>
            <person name="Hess J."/>
            <person name="Varga T."/>
            <person name="Slot J."/>
            <person name="Riley R."/>
            <person name="Boka B."/>
            <person name="Rigling D."/>
            <person name="Barry K."/>
            <person name="Lee J."/>
            <person name="Mihaltcheva S."/>
            <person name="LaButti K."/>
            <person name="Lipzen A."/>
            <person name="Waldron R."/>
            <person name="Moloney N.M."/>
            <person name="Sperisen C."/>
            <person name="Kredics L."/>
            <person name="Vagvoelgyi C."/>
            <person name="Patrignani A."/>
            <person name="Fitzpatrick D."/>
            <person name="Nagy I."/>
            <person name="Doyle S."/>
            <person name="Anderson J.B."/>
            <person name="Grigoriev I.V."/>
            <person name="Gueldener U."/>
            <person name="Muensterkoetter M."/>
            <person name="Nagy L.G."/>
        </authorList>
    </citation>
    <scope>NUCLEOTIDE SEQUENCE [LARGE SCALE GENOMIC DNA]</scope>
    <source>
        <strain evidence="3">C18/9</strain>
    </source>
</reference>
<evidence type="ECO:0000259" key="1">
    <source>
        <dbReference type="Pfam" id="PF12697"/>
    </source>
</evidence>
<name>A0A284RI96_ARMOS</name>
<evidence type="ECO:0000313" key="3">
    <source>
        <dbReference type="Proteomes" id="UP000219338"/>
    </source>
</evidence>
<evidence type="ECO:0000313" key="2">
    <source>
        <dbReference type="EMBL" id="SJL08478.1"/>
    </source>
</evidence>